<feature type="compositionally biased region" description="Polar residues" evidence="1">
    <location>
        <begin position="34"/>
        <end position="43"/>
    </location>
</feature>
<dbReference type="EMBL" id="QPJT01000025">
    <property type="protein sequence ID" value="RCX11374.1"/>
    <property type="molecule type" value="Genomic_DNA"/>
</dbReference>
<protein>
    <submittedName>
        <fullName evidence="3">Uncharacterized protein DUF4157</fullName>
    </submittedName>
</protein>
<gene>
    <name evidence="3" type="ORF">DFR58_12520</name>
</gene>
<dbReference type="OrthoDB" id="292792at2"/>
<keyword evidence="4" id="KW-1185">Reference proteome</keyword>
<feature type="region of interest" description="Disordered" evidence="1">
    <location>
        <begin position="1"/>
        <end position="43"/>
    </location>
</feature>
<dbReference type="InterPro" id="IPR025295">
    <property type="entry name" value="eCIS_core_dom"/>
</dbReference>
<comment type="caution">
    <text evidence="3">The sequence shown here is derived from an EMBL/GenBank/DDBJ whole genome shotgun (WGS) entry which is preliminary data.</text>
</comment>
<evidence type="ECO:0000313" key="4">
    <source>
        <dbReference type="Proteomes" id="UP000253034"/>
    </source>
</evidence>
<evidence type="ECO:0000259" key="2">
    <source>
        <dbReference type="Pfam" id="PF13699"/>
    </source>
</evidence>
<dbReference type="AlphaFoldDB" id="A0A369AV86"/>
<dbReference type="Pfam" id="PF13699">
    <property type="entry name" value="eCIS_core"/>
    <property type="match status" value="1"/>
</dbReference>
<dbReference type="RefSeq" id="WP_114299127.1">
    <property type="nucleotide sequence ID" value="NZ_QPJT01000025.1"/>
</dbReference>
<name>A0A369AV86_9FIRM</name>
<proteinExistence type="predicted"/>
<dbReference type="Proteomes" id="UP000253034">
    <property type="component" value="Unassembled WGS sequence"/>
</dbReference>
<organism evidence="3 4">
    <name type="scientific">Anaerobacterium chartisolvens</name>
    <dbReference type="NCBI Taxonomy" id="1297424"/>
    <lineage>
        <taxon>Bacteria</taxon>
        <taxon>Bacillati</taxon>
        <taxon>Bacillota</taxon>
        <taxon>Clostridia</taxon>
        <taxon>Eubacteriales</taxon>
        <taxon>Oscillospiraceae</taxon>
        <taxon>Anaerobacterium</taxon>
    </lineage>
</organism>
<reference evidence="3 4" key="1">
    <citation type="submission" date="2018-07" db="EMBL/GenBank/DDBJ databases">
        <title>Genomic Encyclopedia of Type Strains, Phase IV (KMG-IV): sequencing the most valuable type-strain genomes for metagenomic binning, comparative biology and taxonomic classification.</title>
        <authorList>
            <person name="Goeker M."/>
        </authorList>
    </citation>
    <scope>NUCLEOTIDE SEQUENCE [LARGE SCALE GENOMIC DNA]</scope>
    <source>
        <strain evidence="3 4">DSM 27016</strain>
    </source>
</reference>
<evidence type="ECO:0000313" key="3">
    <source>
        <dbReference type="EMBL" id="RCX11374.1"/>
    </source>
</evidence>
<feature type="domain" description="eCIS core" evidence="2">
    <location>
        <begin position="42"/>
        <end position="107"/>
    </location>
</feature>
<sequence length="276" mass="29639">MYKKASHGGSGKQQDDIFHDAGQQLPPIQKKSEGNSGFASGLPSQMMSQYEGMSGIALDDVSVHYNSGRPAAMGALAYAQGSEIHLGPGQEKHLSHELSHVIQQRQGRVNSYTQVGGVNINSDPRLESEADNFAALESNTRALRTSFTHLEGDLGEPSSEGVQRKLDPDSAVMVQLCGKGKTGITTSPVFATQTLFDSHYKKHVAEFGSVTQDQYLSGAQSLVGSSPGSGVLSKQRADGDTVFYNPTTNEFAILSGSKEIRTYFKPSGGLNYYNKQ</sequence>
<evidence type="ECO:0000256" key="1">
    <source>
        <dbReference type="SAM" id="MobiDB-lite"/>
    </source>
</evidence>
<accession>A0A369AV86</accession>